<dbReference type="EMBL" id="JACBAF010001904">
    <property type="protein sequence ID" value="KAF7171834.1"/>
    <property type="molecule type" value="Genomic_DNA"/>
</dbReference>
<feature type="region of interest" description="Disordered" evidence="1">
    <location>
        <begin position="71"/>
        <end position="93"/>
    </location>
</feature>
<organism evidence="3 5">
    <name type="scientific">Aspergillus hiratsukae</name>
    <dbReference type="NCBI Taxonomy" id="1194566"/>
    <lineage>
        <taxon>Eukaryota</taxon>
        <taxon>Fungi</taxon>
        <taxon>Dikarya</taxon>
        <taxon>Ascomycota</taxon>
        <taxon>Pezizomycotina</taxon>
        <taxon>Eurotiomycetes</taxon>
        <taxon>Eurotiomycetidae</taxon>
        <taxon>Eurotiales</taxon>
        <taxon>Aspergillaceae</taxon>
        <taxon>Aspergillus</taxon>
        <taxon>Aspergillus subgen. Fumigati</taxon>
    </lineage>
</organism>
<evidence type="ECO:0000313" key="3">
    <source>
        <dbReference type="EMBL" id="KAF7134026.1"/>
    </source>
</evidence>
<evidence type="ECO:0000256" key="1">
    <source>
        <dbReference type="SAM" id="MobiDB-lite"/>
    </source>
</evidence>
<comment type="caution">
    <text evidence="3">The sequence shown here is derived from an EMBL/GenBank/DDBJ whole genome shotgun (WGS) entry which is preliminary data.</text>
</comment>
<dbReference type="Proteomes" id="UP000630445">
    <property type="component" value="Unassembled WGS sequence"/>
</dbReference>
<dbReference type="Proteomes" id="UP000662466">
    <property type="component" value="Unassembled WGS sequence"/>
</dbReference>
<feature type="compositionally biased region" description="Polar residues" evidence="1">
    <location>
        <begin position="83"/>
        <end position="93"/>
    </location>
</feature>
<evidence type="ECO:0000313" key="5">
    <source>
        <dbReference type="Proteomes" id="UP000630445"/>
    </source>
</evidence>
<gene>
    <name evidence="3" type="ORF">CNMCM5793_005606</name>
    <name evidence="4" type="ORF">CNMCM6106_006172</name>
</gene>
<dbReference type="EMBL" id="JACBAD010001778">
    <property type="protein sequence ID" value="KAF7134026.1"/>
    <property type="molecule type" value="Genomic_DNA"/>
</dbReference>
<feature type="chain" id="PRO_5036430977" evidence="2">
    <location>
        <begin position="22"/>
        <end position="93"/>
    </location>
</feature>
<dbReference type="AlphaFoldDB" id="A0A8H6PH33"/>
<sequence>MLAIFAIVVLAAVFLCAIAVARHTSRLPGRPTLAFQFYENGKVTTIYVYDDKHWLVRATFDDLIARKPKVVDADPQNVPPAASNDNSEGKSQG</sequence>
<keyword evidence="2" id="KW-0732">Signal</keyword>
<feature type="signal peptide" evidence="2">
    <location>
        <begin position="1"/>
        <end position="21"/>
    </location>
</feature>
<keyword evidence="5" id="KW-1185">Reference proteome</keyword>
<evidence type="ECO:0000256" key="2">
    <source>
        <dbReference type="SAM" id="SignalP"/>
    </source>
</evidence>
<evidence type="ECO:0000313" key="4">
    <source>
        <dbReference type="EMBL" id="KAF7171834.1"/>
    </source>
</evidence>
<proteinExistence type="predicted"/>
<reference evidence="3" key="1">
    <citation type="submission" date="2020-06" db="EMBL/GenBank/DDBJ databases">
        <title>Draft genome sequences of strains closely related to Aspergillus parafelis and Aspergillus hiratsukae.</title>
        <authorList>
            <person name="Dos Santos R.A.C."/>
            <person name="Rivero-Menendez O."/>
            <person name="Steenwyk J.L."/>
            <person name="Mead M.E."/>
            <person name="Goldman G.H."/>
            <person name="Alastruey-Izquierdo A."/>
            <person name="Rokas A."/>
        </authorList>
    </citation>
    <scope>NUCLEOTIDE SEQUENCE</scope>
    <source>
        <strain evidence="3">CNM-CM5793</strain>
        <strain evidence="4">CNM-CM6106</strain>
    </source>
</reference>
<protein>
    <submittedName>
        <fullName evidence="3">Uncharacterized protein</fullName>
    </submittedName>
</protein>
<accession>A0A8H6PH33</accession>
<name>A0A8H6PH33_9EURO</name>